<dbReference type="RefSeq" id="WP_188641418.1">
    <property type="nucleotide sequence ID" value="NZ_BMID01000001.1"/>
</dbReference>
<comment type="subunit">
    <text evidence="4">Component of the lipopolysaccharide transport and assembly complex.</text>
</comment>
<comment type="caution">
    <text evidence="8">The sequence shown here is derived from an EMBL/GenBank/DDBJ whole genome shotgun (WGS) entry which is preliminary data.</text>
</comment>
<dbReference type="InterPro" id="IPR007543">
    <property type="entry name" value="LptD_C"/>
</dbReference>
<accession>A0ABQ1F7W4</accession>
<evidence type="ECO:0000256" key="2">
    <source>
        <dbReference type="ARBA" id="ARBA00023136"/>
    </source>
</evidence>
<dbReference type="EMBL" id="BMID01000001">
    <property type="protein sequence ID" value="GGA01227.1"/>
    <property type="molecule type" value="Genomic_DNA"/>
</dbReference>
<evidence type="ECO:0000313" key="8">
    <source>
        <dbReference type="EMBL" id="GGA01227.1"/>
    </source>
</evidence>
<dbReference type="Proteomes" id="UP000603317">
    <property type="component" value="Unassembled WGS sequence"/>
</dbReference>
<evidence type="ECO:0000256" key="1">
    <source>
        <dbReference type="ARBA" id="ARBA00022729"/>
    </source>
</evidence>
<comment type="similarity">
    <text evidence="4">Belongs to the LptD family.</text>
</comment>
<gene>
    <name evidence="4 8" type="primary">lptD</name>
    <name evidence="8" type="ORF">GCM10010923_07370</name>
</gene>
<dbReference type="HAMAP" id="MF_01411">
    <property type="entry name" value="LPS_assembly_LptD"/>
    <property type="match status" value="1"/>
</dbReference>
<comment type="caution">
    <text evidence="4">Lacks conserved residue(s) required for the propagation of feature annotation.</text>
</comment>
<organism evidence="8 9">
    <name type="scientific">Blastomonas marina</name>
    <dbReference type="NCBI Taxonomy" id="1867408"/>
    <lineage>
        <taxon>Bacteria</taxon>
        <taxon>Pseudomonadati</taxon>
        <taxon>Pseudomonadota</taxon>
        <taxon>Alphaproteobacteria</taxon>
        <taxon>Sphingomonadales</taxon>
        <taxon>Sphingomonadaceae</taxon>
        <taxon>Blastomonas</taxon>
    </lineage>
</organism>
<dbReference type="Gene3D" id="2.60.450.10">
    <property type="entry name" value="Lipopolysaccharide (LPS) transport protein A like domain"/>
    <property type="match status" value="1"/>
</dbReference>
<dbReference type="Pfam" id="PF04453">
    <property type="entry name" value="LptD"/>
    <property type="match status" value="1"/>
</dbReference>
<keyword evidence="3 4" id="KW-0998">Cell outer membrane</keyword>
<keyword evidence="2 4" id="KW-0472">Membrane</keyword>
<evidence type="ECO:0000256" key="4">
    <source>
        <dbReference type="HAMAP-Rule" id="MF_01411"/>
    </source>
</evidence>
<dbReference type="Pfam" id="PF03968">
    <property type="entry name" value="LptD_N"/>
    <property type="match status" value="1"/>
</dbReference>
<feature type="domain" description="Organic solvent tolerance-like N-terminal" evidence="6">
    <location>
        <begin position="83"/>
        <end position="149"/>
    </location>
</feature>
<dbReference type="PANTHER" id="PTHR30189">
    <property type="entry name" value="LPS-ASSEMBLY PROTEIN"/>
    <property type="match status" value="1"/>
</dbReference>
<name>A0ABQ1F7W4_9SPHN</name>
<dbReference type="InterPro" id="IPR005653">
    <property type="entry name" value="OstA-like_N"/>
</dbReference>
<evidence type="ECO:0000256" key="5">
    <source>
        <dbReference type="SAM" id="MobiDB-lite"/>
    </source>
</evidence>
<protein>
    <recommendedName>
        <fullName evidence="4">LPS-assembly protein LptD</fullName>
    </recommendedName>
</protein>
<sequence length="777" mass="85967" precursor="true">MVRRVSDWRGFVRHAALLGGVATLALWPSQSLAQSGDAPGVESAQDKTEETPPDQIPSLELQDAETAPVPAIADPGEGRVGFEADSVEYDAGSSAVTARGNVVLRQGERSVRADLVRWNEATGEIVAEGNVRVVDGEGNQLLTNRVELTDELDAGAMQDLLLVLAQGGRLAAAEAQRDANGDIALDRAAFSACAVQTGDGCPKDPSWRITARRVVYDESDQVLRFDGAYLELFGARLVPLPGLSVTTDGRAVSGVLIPDVRFSESNGIEISDSYYMRLDKNRDLLVSGYLYTEAPPMVSAQYRHLTDQGAFQATGYATYSEKRSIAGTTSEAGDQFRGYLFTNGKFQFDENWSLTHSTRIASDRTFLRRYDISREDRLRSTVNAEYISQDTYFTLAGWATQTLRAGQDQGQVPMALPAVDFRTRIADPIAGGNVTLQVNSLNILRPEGQDTQRAFAKAQWDWRRITPLGQQLTLTALVRGDVYHSDDNASTPTALYRGIEGWQTRGIVTAAADVKWPFVGEFLGGTQVLTPRVQLVASPQLRNLAIPNEDSRAIDLETSNLFALNRFPGYDRVEDGVRLTYGVDWRAEFPGWRIFATVGQSYRLSEEKTILPDGTGLSGNVSDFVGRTEIRYKDFVKVTHRFRLDKDNFAVRRNEFDAVVGSSRTYLEIGYLRLNRNVDLAIEDLRDREELRLAGRLALFDYWSVFGSMVANLTDRDEDPTLTADGFDLLRSRLGVAYRDDCLELGLTWRRDYVTTGDAVRGNTFILSVNLLGLGFD</sequence>
<evidence type="ECO:0000256" key="3">
    <source>
        <dbReference type="ARBA" id="ARBA00023237"/>
    </source>
</evidence>
<comment type="subcellular location">
    <subcellularLocation>
        <location evidence="4">Cell outer membrane</location>
    </subcellularLocation>
</comment>
<dbReference type="PANTHER" id="PTHR30189:SF1">
    <property type="entry name" value="LPS-ASSEMBLY PROTEIN LPTD"/>
    <property type="match status" value="1"/>
</dbReference>
<reference evidence="9" key="1">
    <citation type="journal article" date="2019" name="Int. J. Syst. Evol. Microbiol.">
        <title>The Global Catalogue of Microorganisms (GCM) 10K type strain sequencing project: providing services to taxonomists for standard genome sequencing and annotation.</title>
        <authorList>
            <consortium name="The Broad Institute Genomics Platform"/>
            <consortium name="The Broad Institute Genome Sequencing Center for Infectious Disease"/>
            <person name="Wu L."/>
            <person name="Ma J."/>
        </authorList>
    </citation>
    <scope>NUCLEOTIDE SEQUENCE [LARGE SCALE GENOMIC DNA]</scope>
    <source>
        <strain evidence="9">CGMCC 1.15297</strain>
    </source>
</reference>
<dbReference type="InterPro" id="IPR020889">
    <property type="entry name" value="LipoPS_assembly_LptD"/>
</dbReference>
<dbReference type="InterPro" id="IPR050218">
    <property type="entry name" value="LptD"/>
</dbReference>
<keyword evidence="9" id="KW-1185">Reference proteome</keyword>
<feature type="domain" description="LptD C-terminal" evidence="7">
    <location>
        <begin position="336"/>
        <end position="703"/>
    </location>
</feature>
<feature type="signal peptide" evidence="4">
    <location>
        <begin position="1"/>
        <end position="33"/>
    </location>
</feature>
<comment type="function">
    <text evidence="4">Involved in the assembly of lipopolysaccharide (LPS) at the surface of the outer membrane.</text>
</comment>
<feature type="chain" id="PRO_5044908630" description="LPS-assembly protein LptD" evidence="4">
    <location>
        <begin position="34"/>
        <end position="777"/>
    </location>
</feature>
<evidence type="ECO:0000259" key="6">
    <source>
        <dbReference type="Pfam" id="PF03968"/>
    </source>
</evidence>
<keyword evidence="1 4" id="KW-0732">Signal</keyword>
<evidence type="ECO:0000259" key="7">
    <source>
        <dbReference type="Pfam" id="PF04453"/>
    </source>
</evidence>
<proteinExistence type="inferred from homology"/>
<feature type="region of interest" description="Disordered" evidence="5">
    <location>
        <begin position="33"/>
        <end position="62"/>
    </location>
</feature>
<evidence type="ECO:0000313" key="9">
    <source>
        <dbReference type="Proteomes" id="UP000603317"/>
    </source>
</evidence>